<dbReference type="KEGG" id="mauu:NCTC10437_00144"/>
<dbReference type="SUPFAM" id="SSF50952">
    <property type="entry name" value="Soluble quinoprotein glucose dehydrogenase"/>
    <property type="match status" value="1"/>
</dbReference>
<reference evidence="4 5" key="1">
    <citation type="submission" date="2018-12" db="EMBL/GenBank/DDBJ databases">
        <authorList>
            <consortium name="Pathogen Informatics"/>
        </authorList>
    </citation>
    <scope>NUCLEOTIDE SEQUENCE [LARGE SCALE GENOMIC DNA]</scope>
    <source>
        <strain evidence="4 5">NCTC10437</strain>
    </source>
</reference>
<proteinExistence type="predicted"/>
<feature type="compositionally biased region" description="Polar residues" evidence="1">
    <location>
        <begin position="31"/>
        <end position="43"/>
    </location>
</feature>
<dbReference type="InterPro" id="IPR054539">
    <property type="entry name" value="Beta-prop_PDH"/>
</dbReference>
<dbReference type="InterPro" id="IPR011041">
    <property type="entry name" value="Quinoprot_gluc/sorb_DH_b-prop"/>
</dbReference>
<evidence type="ECO:0000256" key="2">
    <source>
        <dbReference type="SAM" id="SignalP"/>
    </source>
</evidence>
<evidence type="ECO:0000256" key="1">
    <source>
        <dbReference type="SAM" id="MobiDB-lite"/>
    </source>
</evidence>
<evidence type="ECO:0000259" key="3">
    <source>
        <dbReference type="Pfam" id="PF22807"/>
    </source>
</evidence>
<protein>
    <submittedName>
        <fullName evidence="4">SMP-30/gluconolaconase/LRE-like region</fullName>
    </submittedName>
</protein>
<dbReference type="AlphaFoldDB" id="A0A448IFA2"/>
<dbReference type="PROSITE" id="PS51257">
    <property type="entry name" value="PROKAR_LIPOPROTEIN"/>
    <property type="match status" value="1"/>
</dbReference>
<dbReference type="EMBL" id="LR134356">
    <property type="protein sequence ID" value="VEG51038.1"/>
    <property type="molecule type" value="Genomic_DNA"/>
</dbReference>
<dbReference type="RefSeq" id="WP_048634889.1">
    <property type="nucleotide sequence ID" value="NZ_CVQQ01000024.1"/>
</dbReference>
<gene>
    <name evidence="4" type="ORF">NCTC10437_00144</name>
</gene>
<evidence type="ECO:0000313" key="5">
    <source>
        <dbReference type="Proteomes" id="UP000279306"/>
    </source>
</evidence>
<feature type="signal peptide" evidence="2">
    <location>
        <begin position="1"/>
        <end position="26"/>
    </location>
</feature>
<keyword evidence="2" id="KW-0732">Signal</keyword>
<dbReference type="STRING" id="1791.GCA_001049355_05045"/>
<feature type="domain" description="Pyrroloquinoline quinone-dependent pyranose dehydrogenase beta-propeller" evidence="3">
    <location>
        <begin position="76"/>
        <end position="439"/>
    </location>
</feature>
<name>A0A448IFA2_MYCAU</name>
<sequence length="445" mass="46192">MPDLLRHKQIGALLLGTVLLAGCAGAEEPAPSSQSGTEQSATEPSVAAPGSGSGPVTVQVGPELSEAPFDEPREAVVPDGWTLSVWARTSRPRLAAWTPDGALLVSVPSSGRVLQFRPRGDQPPEETVLLEGLDEPHGLAFDGSTLYVAQSDQVDAYDYAGGAATNSRTVAGGLPDDRSPDLRGAYSHVLKSVAVGPDGAVYFSIGSTGNISESDRSATPPRATIMRVPPGGGAAEPFATGVRNGTGLAVAPDGAVWIANNGRDNVQFPEPGPSYGQVLPEYVGDNPPEQIAKLTPGRELGWPYCNNALSGSGTADLPFVRDVQTNPDGDRLDCAALPPVEQSMGAHSAPLGLSFVDGELPEPYARGALVGVHGSWNRQPPRAPEVSFYPWSGGELGDQQTLVGGFQTADGQRWGRPVAAVVGPDRAVYITDDAADAIYRLAPPA</sequence>
<dbReference type="InterPro" id="IPR011042">
    <property type="entry name" value="6-blade_b-propeller_TolB-like"/>
</dbReference>
<dbReference type="PANTHER" id="PTHR33546">
    <property type="entry name" value="LARGE, MULTIFUNCTIONAL SECRETED PROTEIN-RELATED"/>
    <property type="match status" value="1"/>
</dbReference>
<keyword evidence="5" id="KW-1185">Reference proteome</keyword>
<dbReference type="Gene3D" id="2.120.10.30">
    <property type="entry name" value="TolB, C-terminal domain"/>
    <property type="match status" value="1"/>
</dbReference>
<feature type="chain" id="PRO_5019078133" evidence="2">
    <location>
        <begin position="27"/>
        <end position="445"/>
    </location>
</feature>
<dbReference type="Pfam" id="PF22807">
    <property type="entry name" value="TrAA12"/>
    <property type="match status" value="1"/>
</dbReference>
<accession>A0A448IFA2</accession>
<evidence type="ECO:0000313" key="4">
    <source>
        <dbReference type="EMBL" id="VEG51038.1"/>
    </source>
</evidence>
<dbReference type="OrthoDB" id="9770043at2"/>
<feature type="region of interest" description="Disordered" evidence="1">
    <location>
        <begin position="26"/>
        <end position="61"/>
    </location>
</feature>
<dbReference type="PANTHER" id="PTHR33546:SF1">
    <property type="entry name" value="LARGE, MULTIFUNCTIONAL SECRETED PROTEIN"/>
    <property type="match status" value="1"/>
</dbReference>
<organism evidence="4 5">
    <name type="scientific">Mycolicibacterium aurum</name>
    <name type="common">Mycobacterium aurum</name>
    <dbReference type="NCBI Taxonomy" id="1791"/>
    <lineage>
        <taxon>Bacteria</taxon>
        <taxon>Bacillati</taxon>
        <taxon>Actinomycetota</taxon>
        <taxon>Actinomycetes</taxon>
        <taxon>Mycobacteriales</taxon>
        <taxon>Mycobacteriaceae</taxon>
        <taxon>Mycolicibacterium</taxon>
    </lineage>
</organism>
<dbReference type="Proteomes" id="UP000279306">
    <property type="component" value="Chromosome"/>
</dbReference>